<dbReference type="SMART" id="SM00451">
    <property type="entry name" value="ZnF_U1"/>
    <property type="match status" value="3"/>
</dbReference>
<dbReference type="GO" id="GO:0003727">
    <property type="term" value="F:single-stranded RNA binding"/>
    <property type="evidence" value="ECO:0007669"/>
    <property type="project" value="TreeGrafter"/>
</dbReference>
<dbReference type="InterPro" id="IPR036236">
    <property type="entry name" value="Znf_C2H2_sf"/>
</dbReference>
<feature type="region of interest" description="Disordered" evidence="1">
    <location>
        <begin position="837"/>
        <end position="907"/>
    </location>
</feature>
<dbReference type="Gene3D" id="1.10.1410.40">
    <property type="match status" value="1"/>
</dbReference>
<evidence type="ECO:0000259" key="2">
    <source>
        <dbReference type="PROSITE" id="PS51703"/>
    </source>
</evidence>
<dbReference type="PANTHER" id="PTHR45762">
    <property type="entry name" value="ZINC FINGER RNA-BINDING PROTEIN"/>
    <property type="match status" value="1"/>
</dbReference>
<dbReference type="InterPro" id="IPR049402">
    <property type="entry name" value="DZF_dom_C"/>
</dbReference>
<feature type="compositionally biased region" description="Basic and acidic residues" evidence="1">
    <location>
        <begin position="863"/>
        <end position="897"/>
    </location>
</feature>
<reference evidence="3" key="1">
    <citation type="submission" date="2023-10" db="EMBL/GenBank/DDBJ databases">
        <title>Genome assembly of Pristionchus species.</title>
        <authorList>
            <person name="Yoshida K."/>
            <person name="Sommer R.J."/>
        </authorList>
    </citation>
    <scope>NUCLEOTIDE SEQUENCE</scope>
    <source>
        <strain evidence="3">RS5133</strain>
    </source>
</reference>
<comment type="caution">
    <text evidence="3">The sequence shown here is derived from an EMBL/GenBank/DDBJ whole genome shotgun (WGS) entry which is preliminary data.</text>
</comment>
<evidence type="ECO:0000313" key="4">
    <source>
        <dbReference type="Proteomes" id="UP001432322"/>
    </source>
</evidence>
<keyword evidence="4" id="KW-1185">Reference proteome</keyword>
<dbReference type="SMART" id="SM00355">
    <property type="entry name" value="ZnF_C2H2"/>
    <property type="match status" value="3"/>
</dbReference>
<dbReference type="PROSITE" id="PS00028">
    <property type="entry name" value="ZINC_FINGER_C2H2_1"/>
    <property type="match status" value="2"/>
</dbReference>
<evidence type="ECO:0000256" key="1">
    <source>
        <dbReference type="SAM" id="MobiDB-lite"/>
    </source>
</evidence>
<protein>
    <recommendedName>
        <fullName evidence="2">DZF domain-containing protein</fullName>
    </recommendedName>
</protein>
<dbReference type="GO" id="GO:0003725">
    <property type="term" value="F:double-stranded RNA binding"/>
    <property type="evidence" value="ECO:0007669"/>
    <property type="project" value="TreeGrafter"/>
</dbReference>
<name>A0AAV5WGX7_9BILA</name>
<gene>
    <name evidence="3" type="ORF">PFISCL1PPCAC_22429</name>
</gene>
<accession>A0AAV5WGX7</accession>
<organism evidence="3 4">
    <name type="scientific">Pristionchus fissidentatus</name>
    <dbReference type="NCBI Taxonomy" id="1538716"/>
    <lineage>
        <taxon>Eukaryota</taxon>
        <taxon>Metazoa</taxon>
        <taxon>Ecdysozoa</taxon>
        <taxon>Nematoda</taxon>
        <taxon>Chromadorea</taxon>
        <taxon>Rhabditida</taxon>
        <taxon>Rhabditina</taxon>
        <taxon>Diplogasteromorpha</taxon>
        <taxon>Diplogasteroidea</taxon>
        <taxon>Neodiplogasteridae</taxon>
        <taxon>Pristionchus</taxon>
    </lineage>
</organism>
<evidence type="ECO:0000313" key="3">
    <source>
        <dbReference type="EMBL" id="GMT31132.1"/>
    </source>
</evidence>
<dbReference type="InterPro" id="IPR013087">
    <property type="entry name" value="Znf_C2H2_type"/>
</dbReference>
<sequence>MYGYQGYVPGQSTTYTTSAVAAAVAAAYSGSAQPPAPQGSNVFGYPSATSFPTGVDPTGAAASNAYYAYGYNNPAAPSAAVQAGYPNIAAAGANYASLSDLSFAAKGRAPYGSTAPKPNPALTTLTTANKPISSYGSTYDAAVYAAASNMMGTPGAGRGTFPPKKKNPFSQPGTGGAGGGSGGGMGAGSAPTHKYGNKRWGLGATATTHRDAQQFYCEVCKISCAGQLTYKEHLEGKLHKKKELLAKGEGTQALPRSKVSFRCDLCNVTCTGKDTYDAHVRGSKHQRTLALCKKLGKPIPAGEPTIIAPAEMGGTIPPPAAGTAKAGAVPKAAAASAKIPTIGAAAAAGKKIAPVHFVGGSSLETTKNQTDIDAKKAAVAAAVGSAGSAAAAADPAKKEVEYDLNALLAADNNVKPVGENFVETERDANGKHLTYVCKLCDCKFSDINAKDIHLKGRRHRLQYKQKVDPTLVVEMKPNTLREKRAARLSMEKGPGKYMGPPSVHMGGPMGPFGPNGMGRFAPALPPRPYFDAGRYMETEDDRHIMMKHASLFPNEEQLKGLEEIVQSIEKGLKGLSDLYETNKPKTEEATVAGDRLLKGAMRIGMLSAGLAVAGEEEVQLVTLFSKPPTVKQLQDAANDIKQFITLPDYTVEVLVDEAALLYTVKDRLPRVKCYFTSTVLRQDESGSATGEKPTDCLPEEKCLYALAELRHSKWFQVRCTGLQSCQVVLRVLRDVARRIQTYTKLSPWMTQLIVEKVIASVGVPIPVGDALRRFFEALSTGILFESGPGVLDPCEKETVNVLASLSAQDRENITSSAQHALRLIAFGQIHKILGMEKMVPAPSPPNGERKRPRQKEANGAAGDAKKDKPDEEEKKASEGEEKKENENAEKKEVKIEPKALNVKMETN</sequence>
<dbReference type="GO" id="GO:0008270">
    <property type="term" value="F:zinc ion binding"/>
    <property type="evidence" value="ECO:0007669"/>
    <property type="project" value="InterPro"/>
</dbReference>
<feature type="region of interest" description="Disordered" evidence="1">
    <location>
        <begin position="155"/>
        <end position="191"/>
    </location>
</feature>
<proteinExistence type="predicted"/>
<feature type="compositionally biased region" description="Gly residues" evidence="1">
    <location>
        <begin position="173"/>
        <end position="187"/>
    </location>
</feature>
<dbReference type="InterPro" id="IPR043519">
    <property type="entry name" value="NT_sf"/>
</dbReference>
<dbReference type="PANTHER" id="PTHR45762:SF3">
    <property type="entry name" value="ZINC-FINGER PROTEIN AT 72D, ISOFORM B"/>
    <property type="match status" value="1"/>
</dbReference>
<dbReference type="Pfam" id="PF20965">
    <property type="entry name" value="DZF_C"/>
    <property type="match status" value="1"/>
</dbReference>
<feature type="domain" description="DZF" evidence="2">
    <location>
        <begin position="519"/>
        <end position="883"/>
    </location>
</feature>
<dbReference type="FunFam" id="1.10.1410.40:FF:000001">
    <property type="entry name" value="interleukin enhancer-binding factor 3 isoform X1"/>
    <property type="match status" value="1"/>
</dbReference>
<dbReference type="InterPro" id="IPR006561">
    <property type="entry name" value="DZF_dom"/>
</dbReference>
<dbReference type="Pfam" id="PF07528">
    <property type="entry name" value="DZF_N"/>
    <property type="match status" value="1"/>
</dbReference>
<dbReference type="Gene3D" id="3.30.160.60">
    <property type="entry name" value="Classic Zinc Finger"/>
    <property type="match status" value="3"/>
</dbReference>
<dbReference type="InterPro" id="IPR003604">
    <property type="entry name" value="Matrin/U1-like-C_Znf_C2H2"/>
</dbReference>
<dbReference type="Gene3D" id="3.30.460.10">
    <property type="entry name" value="Beta Polymerase, domain 2"/>
    <property type="match status" value="1"/>
</dbReference>
<dbReference type="Proteomes" id="UP001432322">
    <property type="component" value="Unassembled WGS sequence"/>
</dbReference>
<dbReference type="PROSITE" id="PS51703">
    <property type="entry name" value="DZF"/>
    <property type="match status" value="1"/>
</dbReference>
<dbReference type="EMBL" id="BTSY01000005">
    <property type="protein sequence ID" value="GMT31132.1"/>
    <property type="molecule type" value="Genomic_DNA"/>
</dbReference>
<dbReference type="AlphaFoldDB" id="A0AAV5WGX7"/>
<dbReference type="GO" id="GO:0071011">
    <property type="term" value="C:precatalytic spliceosome"/>
    <property type="evidence" value="ECO:0007669"/>
    <property type="project" value="TreeGrafter"/>
</dbReference>
<dbReference type="FunFam" id="3.30.160.60:FF:002080">
    <property type="entry name" value="Zinc finger RNA-binding protein"/>
    <property type="match status" value="1"/>
</dbReference>
<dbReference type="InterPro" id="IPR049401">
    <property type="entry name" value="DZF_dom_N"/>
</dbReference>
<dbReference type="Pfam" id="PF12874">
    <property type="entry name" value="zf-met"/>
    <property type="match status" value="3"/>
</dbReference>
<dbReference type="SMART" id="SM00572">
    <property type="entry name" value="DZF"/>
    <property type="match status" value="1"/>
</dbReference>
<dbReference type="SUPFAM" id="SSF57667">
    <property type="entry name" value="beta-beta-alpha zinc fingers"/>
    <property type="match status" value="3"/>
</dbReference>